<dbReference type="EMBL" id="VFOK01000002">
    <property type="protein sequence ID" value="TQL28957.1"/>
    <property type="molecule type" value="Genomic_DNA"/>
</dbReference>
<accession>A0A542WZF2</accession>
<gene>
    <name evidence="1" type="ORF">FB554_3267</name>
</gene>
<dbReference type="RefSeq" id="WP_211344692.1">
    <property type="nucleotide sequence ID" value="NZ_CAJTBP010000001.1"/>
</dbReference>
<keyword evidence="2" id="KW-1185">Reference proteome</keyword>
<evidence type="ECO:0000313" key="2">
    <source>
        <dbReference type="Proteomes" id="UP000318336"/>
    </source>
</evidence>
<sequence>MTPPSTSDPAPRRIGANYVPSRGWFYSWLDLDPDAVRRDLADLAGIGLDHVRVFPVWPWVQPNRGLIRQRAIDDLLTVIDLAAEAGLDVSVDLLQGHLSSFDFLPSWVLTWHRRSVFEDRDVRAGLRTYVETVTRAVATRPNVFAVTLGNEVNNLWPANATTAATSTDWARELVSTAKAAAPELLVLHSLFDDAFYAPDHPFVPSDVTEIGDLSTVHSWVFNGVSRIDGPLGDATTTHADYLVELAAATATDPRRPVWLQEIGAPLPDIGAGEADAFVRRTLEHVGANPALWGVTWWCSHDLSRDLLDFPDREYDLGLFTVDHRPKPAALALAECIPALRRPVVAERPGLVCDVDLLRQPQRRAEVAPGSDFHRAWVQARSAGTVAIVPAGRSADVLRERGVVGTVPAEDVRPTWVDARD</sequence>
<name>A0A542WZF2_9MICO</name>
<comment type="caution">
    <text evidence="1">The sequence shown here is derived from an EMBL/GenBank/DDBJ whole genome shotgun (WGS) entry which is preliminary data.</text>
</comment>
<dbReference type="Gene3D" id="3.20.20.80">
    <property type="entry name" value="Glycosidases"/>
    <property type="match status" value="1"/>
</dbReference>
<organism evidence="1 2">
    <name type="scientific">Barrientosiimonas humi</name>
    <dbReference type="NCBI Taxonomy" id="999931"/>
    <lineage>
        <taxon>Bacteria</taxon>
        <taxon>Bacillati</taxon>
        <taxon>Actinomycetota</taxon>
        <taxon>Actinomycetes</taxon>
        <taxon>Micrococcales</taxon>
        <taxon>Dermacoccaceae</taxon>
        <taxon>Barrientosiimonas</taxon>
    </lineage>
</organism>
<reference evidence="1 2" key="1">
    <citation type="submission" date="2019-06" db="EMBL/GenBank/DDBJ databases">
        <title>Sequencing the genomes of 1000 actinobacteria strains.</title>
        <authorList>
            <person name="Klenk H.-P."/>
        </authorList>
    </citation>
    <scope>NUCLEOTIDE SEQUENCE [LARGE SCALE GENOMIC DNA]</scope>
    <source>
        <strain evidence="1 2">DSM 24617</strain>
    </source>
</reference>
<dbReference type="InterPro" id="IPR017853">
    <property type="entry name" value="GH"/>
</dbReference>
<dbReference type="Proteomes" id="UP000318336">
    <property type="component" value="Unassembled WGS sequence"/>
</dbReference>
<evidence type="ECO:0008006" key="3">
    <source>
        <dbReference type="Google" id="ProtNLM"/>
    </source>
</evidence>
<evidence type="ECO:0000313" key="1">
    <source>
        <dbReference type="EMBL" id="TQL28957.1"/>
    </source>
</evidence>
<dbReference type="AlphaFoldDB" id="A0A542WZF2"/>
<protein>
    <recommendedName>
        <fullName evidence="3">Cellulase (Glycosyl hydrolase family 5)</fullName>
    </recommendedName>
</protein>
<proteinExistence type="predicted"/>
<dbReference type="SUPFAM" id="SSF51445">
    <property type="entry name" value="(Trans)glycosidases"/>
    <property type="match status" value="1"/>
</dbReference>